<dbReference type="EMBL" id="GBRH01245728">
    <property type="protein sequence ID" value="JAD52167.1"/>
    <property type="molecule type" value="Transcribed_RNA"/>
</dbReference>
<feature type="region of interest" description="Disordered" evidence="1">
    <location>
        <begin position="1"/>
        <end position="35"/>
    </location>
</feature>
<reference evidence="2" key="1">
    <citation type="submission" date="2014-09" db="EMBL/GenBank/DDBJ databases">
        <authorList>
            <person name="Magalhaes I.L.F."/>
            <person name="Oliveira U."/>
            <person name="Santos F.R."/>
            <person name="Vidigal T.H.D.A."/>
            <person name="Brescovit A.D."/>
            <person name="Santos A.J."/>
        </authorList>
    </citation>
    <scope>NUCLEOTIDE SEQUENCE</scope>
    <source>
        <tissue evidence="2">Shoot tissue taken approximately 20 cm above the soil surface</tissue>
    </source>
</reference>
<sequence length="35" mass="3993">MAENQSSSNTFVSSRMEASGRTQRQSQRSQSEPRF</sequence>
<feature type="compositionally biased region" description="Polar residues" evidence="1">
    <location>
        <begin position="1"/>
        <end position="13"/>
    </location>
</feature>
<evidence type="ECO:0000256" key="1">
    <source>
        <dbReference type="SAM" id="MobiDB-lite"/>
    </source>
</evidence>
<name>A0A0A9AYN8_ARUDO</name>
<protein>
    <submittedName>
        <fullName evidence="2">Uncharacterized protein</fullName>
    </submittedName>
</protein>
<feature type="compositionally biased region" description="Low complexity" evidence="1">
    <location>
        <begin position="19"/>
        <end position="35"/>
    </location>
</feature>
<reference evidence="2" key="2">
    <citation type="journal article" date="2015" name="Data Brief">
        <title>Shoot transcriptome of the giant reed, Arundo donax.</title>
        <authorList>
            <person name="Barrero R.A."/>
            <person name="Guerrero F.D."/>
            <person name="Moolhuijzen P."/>
            <person name="Goolsby J.A."/>
            <person name="Tidwell J."/>
            <person name="Bellgard S.E."/>
            <person name="Bellgard M.I."/>
        </authorList>
    </citation>
    <scope>NUCLEOTIDE SEQUENCE</scope>
    <source>
        <tissue evidence="2">Shoot tissue taken approximately 20 cm above the soil surface</tissue>
    </source>
</reference>
<proteinExistence type="predicted"/>
<evidence type="ECO:0000313" key="2">
    <source>
        <dbReference type="EMBL" id="JAD52167.1"/>
    </source>
</evidence>
<dbReference type="AlphaFoldDB" id="A0A0A9AYN8"/>
<accession>A0A0A9AYN8</accession>
<organism evidence="2">
    <name type="scientific">Arundo donax</name>
    <name type="common">Giant reed</name>
    <name type="synonym">Donax arundinaceus</name>
    <dbReference type="NCBI Taxonomy" id="35708"/>
    <lineage>
        <taxon>Eukaryota</taxon>
        <taxon>Viridiplantae</taxon>
        <taxon>Streptophyta</taxon>
        <taxon>Embryophyta</taxon>
        <taxon>Tracheophyta</taxon>
        <taxon>Spermatophyta</taxon>
        <taxon>Magnoliopsida</taxon>
        <taxon>Liliopsida</taxon>
        <taxon>Poales</taxon>
        <taxon>Poaceae</taxon>
        <taxon>PACMAD clade</taxon>
        <taxon>Arundinoideae</taxon>
        <taxon>Arundineae</taxon>
        <taxon>Arundo</taxon>
    </lineage>
</organism>